<name>A0ABQ9XNB8_9EUKA</name>
<comment type="caution">
    <text evidence="2">The sequence shown here is derived from an EMBL/GenBank/DDBJ whole genome shotgun (WGS) entry which is preliminary data.</text>
</comment>
<reference evidence="2 3" key="1">
    <citation type="journal article" date="2022" name="bioRxiv">
        <title>Genomics of Preaxostyla Flagellates Illuminates Evolutionary Transitions and the Path Towards Mitochondrial Loss.</title>
        <authorList>
            <person name="Novak L.V.F."/>
            <person name="Treitli S.C."/>
            <person name="Pyrih J."/>
            <person name="Halakuc P."/>
            <person name="Pipaliya S.V."/>
            <person name="Vacek V."/>
            <person name="Brzon O."/>
            <person name="Soukal P."/>
            <person name="Eme L."/>
            <person name="Dacks J.B."/>
            <person name="Karnkowska A."/>
            <person name="Elias M."/>
            <person name="Hampl V."/>
        </authorList>
    </citation>
    <scope>NUCLEOTIDE SEQUENCE [LARGE SCALE GENOMIC DNA]</scope>
    <source>
        <strain evidence="2">NAU3</strain>
        <tissue evidence="2">Gut</tissue>
    </source>
</reference>
<evidence type="ECO:0000313" key="2">
    <source>
        <dbReference type="EMBL" id="KAK2953916.1"/>
    </source>
</evidence>
<feature type="compositionally biased region" description="Low complexity" evidence="1">
    <location>
        <begin position="580"/>
        <end position="589"/>
    </location>
</feature>
<feature type="compositionally biased region" description="Pro residues" evidence="1">
    <location>
        <begin position="510"/>
        <end position="526"/>
    </location>
</feature>
<evidence type="ECO:0000256" key="1">
    <source>
        <dbReference type="SAM" id="MobiDB-lite"/>
    </source>
</evidence>
<feature type="region of interest" description="Disordered" evidence="1">
    <location>
        <begin position="509"/>
        <end position="536"/>
    </location>
</feature>
<feature type="compositionally biased region" description="Pro residues" evidence="1">
    <location>
        <begin position="594"/>
        <end position="610"/>
    </location>
</feature>
<proteinExistence type="predicted"/>
<protein>
    <submittedName>
        <fullName evidence="2">Uncharacterized protein</fullName>
    </submittedName>
</protein>
<dbReference type="Proteomes" id="UP001281761">
    <property type="component" value="Unassembled WGS sequence"/>
</dbReference>
<evidence type="ECO:0000313" key="3">
    <source>
        <dbReference type="Proteomes" id="UP001281761"/>
    </source>
</evidence>
<dbReference type="EMBL" id="JARBJD010000085">
    <property type="protein sequence ID" value="KAK2953916.1"/>
    <property type="molecule type" value="Genomic_DNA"/>
</dbReference>
<keyword evidence="3" id="KW-1185">Reference proteome</keyword>
<organism evidence="2 3">
    <name type="scientific">Blattamonas nauphoetae</name>
    <dbReference type="NCBI Taxonomy" id="2049346"/>
    <lineage>
        <taxon>Eukaryota</taxon>
        <taxon>Metamonada</taxon>
        <taxon>Preaxostyla</taxon>
        <taxon>Oxymonadida</taxon>
        <taxon>Blattamonas</taxon>
    </lineage>
</organism>
<feature type="compositionally biased region" description="Low complexity" evidence="1">
    <location>
        <begin position="113"/>
        <end position="125"/>
    </location>
</feature>
<feature type="region of interest" description="Disordered" evidence="1">
    <location>
        <begin position="104"/>
        <end position="131"/>
    </location>
</feature>
<feature type="region of interest" description="Disordered" evidence="1">
    <location>
        <begin position="572"/>
        <end position="614"/>
    </location>
</feature>
<sequence length="995" mass="111357">MEGNASMDGRSRLKNAGWGIVSGELKKAGNHEANREGERKTRKSGEGAQSCRMVAMQEQTEMDGCSGEKEKRDAKRQRGGSARLTSRTSLRLYLKRQTTLSVAFGRSRRRYHNSSSLPLSPHSSPNPAPTAFEGRTRLLLADLSGTSRSKHSDMQTGRRNTDTADLAACYEQGQLTTLESLSSQYQKPKLTMRGLSRVKEAGGVEGSDGRQQAKSPLQVITSALSSSHSPLLFCSARVRLSLAKADLVLQIINTLNPLSLSFTEAADIHNNLLASINHSLCLTTSDGLAQLGLKSGNEQVVHKTIFQEVLAPSEIYIYHLCENRYSIVDGDQSKCFMELLAKLVRICPYFQPTMGFVLHMPIFLTIPSCLTFFDDDESIWDFLREITGTRHEWNETMVEVLQLGKTVDQKLRMEGIEDVIEGRLRTDHKEYFEAWIVFYSIEWNHLLDKNQRQFRTVSDFIWATNTVCVIFDGSEITSSFATMIWILSHHPHPSSPLCLSLPTHTLPLPSASPSPPTPSHSPLPLPHHPHPSSPLCLSLPTHTLPLPLPLPPHPHPPTPLCLSLTTHTLPLPSASPSPLTPSLSSLPLAHHPHPPTPPLPVPHHPHPPTPLSHSLFHTRCGGNGRQDRTGMTERGEDTRLSPLFARMQPEHDRQDVHNSPLFIQPPSPSSVMTLFTARENFSSAAKVEYHFCVPAQQTLHALDVSLEAKAAKFLEFVVPPNPDFIYYFLGNLASLSDESLTDFVQSTVVLISSPSQIITTAAMKMLKSLIVCCSTNHKLALVKADLIPQLITTLNPHSLSFTETVDIHTCLLSIMYKFVHLATPLGLAQLRIEDDDEQQAVHETVLKQVLSPSEQYICYLCVIRYSIVDGRQCVDFVDLLATLLQISPLYQPTLIFFLNMPVVVTIPSCLTFFEYEVSIWTFLNEMTDAQRDWNKKRGEVQQMWNTVHRMLRMEGIEDVIEGKLRNDRNAYEGRAIVEYSIRWNNQLGMNLPRPR</sequence>
<accession>A0ABQ9XNB8</accession>
<gene>
    <name evidence="2" type="ORF">BLNAU_11176</name>
</gene>
<feature type="compositionally biased region" description="Basic and acidic residues" evidence="1">
    <location>
        <begin position="24"/>
        <end position="45"/>
    </location>
</feature>
<feature type="region of interest" description="Disordered" evidence="1">
    <location>
        <begin position="1"/>
        <end position="88"/>
    </location>
</feature>